<protein>
    <submittedName>
        <fullName evidence="1">BZ3500_MvSof-1268-A1-R1_Chr2-3g05369 protein</fullName>
    </submittedName>
</protein>
<evidence type="ECO:0000313" key="1">
    <source>
        <dbReference type="EMBL" id="SCZ87901.1"/>
    </source>
</evidence>
<proteinExistence type="predicted"/>
<dbReference type="Proteomes" id="UP000249723">
    <property type="component" value="Unassembled WGS sequence"/>
</dbReference>
<evidence type="ECO:0000313" key="2">
    <source>
        <dbReference type="Proteomes" id="UP000249723"/>
    </source>
</evidence>
<organism evidence="1 2">
    <name type="scientific">Microbotryum saponariae</name>
    <dbReference type="NCBI Taxonomy" id="289078"/>
    <lineage>
        <taxon>Eukaryota</taxon>
        <taxon>Fungi</taxon>
        <taxon>Dikarya</taxon>
        <taxon>Basidiomycota</taxon>
        <taxon>Pucciniomycotina</taxon>
        <taxon>Microbotryomycetes</taxon>
        <taxon>Microbotryales</taxon>
        <taxon>Microbotryaceae</taxon>
        <taxon>Microbotryum</taxon>
    </lineage>
</organism>
<reference evidence="2" key="1">
    <citation type="submission" date="2016-10" db="EMBL/GenBank/DDBJ databases">
        <authorList>
            <person name="Jeantristanb JTB J.-T."/>
            <person name="Ricardo R."/>
        </authorList>
    </citation>
    <scope>NUCLEOTIDE SEQUENCE [LARGE SCALE GENOMIC DNA]</scope>
</reference>
<dbReference type="AlphaFoldDB" id="A0A2X0KP95"/>
<keyword evidence="2" id="KW-1185">Reference proteome</keyword>
<accession>A0A2X0KP95</accession>
<dbReference type="EMBL" id="FMWP01000011">
    <property type="protein sequence ID" value="SCZ87901.1"/>
    <property type="molecule type" value="Genomic_DNA"/>
</dbReference>
<gene>
    <name evidence="1" type="ORF">BZ3500_MVSOF-1268-A1-R1_CHR2-3G05369</name>
</gene>
<sequence>MTMLFVTCKFERPPSASGGSFSNLTCALFLPAVGLQILFLAASSIPFDCIGTIYLSGSQAPLLPTSMTTRDSLDEKEFDISPHLLVIDVDPMEERLSGDTY</sequence>
<name>A0A2X0KP95_9BASI</name>